<reference evidence="2 3" key="1">
    <citation type="submission" date="2017-04" db="EMBL/GenBank/DDBJ databases">
        <title>Kefir bacterial isolates.</title>
        <authorList>
            <person name="Kim Y."/>
            <person name="Blasche S."/>
            <person name="Patil K.R."/>
        </authorList>
    </citation>
    <scope>NUCLEOTIDE SEQUENCE [LARGE SCALE GENOMIC DNA]</scope>
    <source>
        <strain evidence="2 3">KR</strain>
    </source>
</reference>
<organism evidence="2 3">
    <name type="scientific">Acetobacter fabarum</name>
    <dbReference type="NCBI Taxonomy" id="483199"/>
    <lineage>
        <taxon>Bacteria</taxon>
        <taxon>Pseudomonadati</taxon>
        <taxon>Pseudomonadota</taxon>
        <taxon>Alphaproteobacteria</taxon>
        <taxon>Acetobacterales</taxon>
        <taxon>Acetobacteraceae</taxon>
        <taxon>Acetobacter</taxon>
    </lineage>
</organism>
<accession>A0A269XZN7</accession>
<keyword evidence="3" id="KW-1185">Reference proteome</keyword>
<dbReference type="AlphaFoldDB" id="A0A269XZN7"/>
<name>A0A269XZN7_9PROT</name>
<dbReference type="EMBL" id="NCXK01000003">
    <property type="protein sequence ID" value="PAK78690.1"/>
    <property type="molecule type" value="Genomic_DNA"/>
</dbReference>
<protein>
    <submittedName>
        <fullName evidence="2">Uncharacterized protein</fullName>
    </submittedName>
</protein>
<feature type="region of interest" description="Disordered" evidence="1">
    <location>
        <begin position="176"/>
        <end position="233"/>
    </location>
</feature>
<proteinExistence type="predicted"/>
<feature type="compositionally biased region" description="Polar residues" evidence="1">
    <location>
        <begin position="217"/>
        <end position="228"/>
    </location>
</feature>
<evidence type="ECO:0000313" key="2">
    <source>
        <dbReference type="EMBL" id="PAK78690.1"/>
    </source>
</evidence>
<evidence type="ECO:0000313" key="3">
    <source>
        <dbReference type="Proteomes" id="UP000216151"/>
    </source>
</evidence>
<feature type="compositionally biased region" description="Low complexity" evidence="1">
    <location>
        <begin position="191"/>
        <end position="211"/>
    </location>
</feature>
<dbReference type="Proteomes" id="UP000216151">
    <property type="component" value="Unassembled WGS sequence"/>
</dbReference>
<gene>
    <name evidence="2" type="ORF">B8X00_04355</name>
</gene>
<sequence>MLYDIDVWQDLSMTTLNTAQTAHMGFSHTAGSYNTALNTSSAASTTAADATPTSTAGQSGVEEPVQITLSQAGIDFLANSSSATSAYLASAQEALSRLDQLAKSSHASAKKQAEDQVNILKAQIRLLMQFKAFMSPKALAQALAQLARQLAAAVAQYTQSGGSNAAMGNALLATPQGTAQEPSNTQDAPEQNNATAQAQQTDAATDQSSTTPDSAPAETSPTNATNTKNSEDQDFAQSVRGLAAQIKALLPTNRHHQKKTDAPADTDLQSIRNALEAVDQMSPSLSGQ</sequence>
<feature type="compositionally biased region" description="Polar residues" evidence="1">
    <location>
        <begin position="176"/>
        <end position="190"/>
    </location>
</feature>
<comment type="caution">
    <text evidence="2">The sequence shown here is derived from an EMBL/GenBank/DDBJ whole genome shotgun (WGS) entry which is preliminary data.</text>
</comment>
<evidence type="ECO:0000256" key="1">
    <source>
        <dbReference type="SAM" id="MobiDB-lite"/>
    </source>
</evidence>